<evidence type="ECO:0000259" key="3">
    <source>
        <dbReference type="PROSITE" id="PS50112"/>
    </source>
</evidence>
<dbReference type="InterPro" id="IPR035965">
    <property type="entry name" value="PAS-like_dom_sf"/>
</dbReference>
<dbReference type="PROSITE" id="PS50887">
    <property type="entry name" value="GGDEF"/>
    <property type="match status" value="1"/>
</dbReference>
<evidence type="ECO:0000313" key="7">
    <source>
        <dbReference type="EMBL" id="BAU58327.2"/>
    </source>
</evidence>
<dbReference type="InterPro" id="IPR013656">
    <property type="entry name" value="PAS_4"/>
</dbReference>
<dbReference type="SMART" id="SM00091">
    <property type="entry name" value="PAS"/>
    <property type="match status" value="2"/>
</dbReference>
<keyword evidence="2" id="KW-0973">c-di-GMP</keyword>
<evidence type="ECO:0000259" key="6">
    <source>
        <dbReference type="PROSITE" id="PS50887"/>
    </source>
</evidence>
<proteinExistence type="predicted"/>
<name>A0A0X8XA65_HALHR</name>
<dbReference type="InterPro" id="IPR000160">
    <property type="entry name" value="GGDEF_dom"/>
</dbReference>
<protein>
    <recommendedName>
        <fullName evidence="1">cyclic-guanylate-specific phosphodiesterase</fullName>
        <ecNumber evidence="1">3.1.4.52</ecNumber>
    </recommendedName>
</protein>
<dbReference type="EMBL" id="AP017372">
    <property type="protein sequence ID" value="BAU58327.2"/>
    <property type="molecule type" value="Genomic_DNA"/>
</dbReference>
<dbReference type="Gene3D" id="3.20.20.450">
    <property type="entry name" value="EAL domain"/>
    <property type="match status" value="1"/>
</dbReference>
<dbReference type="PANTHER" id="PTHR44757">
    <property type="entry name" value="DIGUANYLATE CYCLASE DGCP"/>
    <property type="match status" value="1"/>
</dbReference>
<dbReference type="Pfam" id="PF08448">
    <property type="entry name" value="PAS_4"/>
    <property type="match status" value="1"/>
</dbReference>
<dbReference type="SUPFAM" id="SSF141868">
    <property type="entry name" value="EAL domain-like"/>
    <property type="match status" value="1"/>
</dbReference>
<feature type="domain" description="PAC" evidence="4">
    <location>
        <begin position="88"/>
        <end position="139"/>
    </location>
</feature>
<evidence type="ECO:0000313" key="8">
    <source>
        <dbReference type="Proteomes" id="UP000218890"/>
    </source>
</evidence>
<dbReference type="InterPro" id="IPR043128">
    <property type="entry name" value="Rev_trsase/Diguanyl_cyclase"/>
</dbReference>
<dbReference type="InterPro" id="IPR000700">
    <property type="entry name" value="PAS-assoc_C"/>
</dbReference>
<evidence type="ECO:0000256" key="2">
    <source>
        <dbReference type="ARBA" id="ARBA00022636"/>
    </source>
</evidence>
<organism evidence="7 8">
    <name type="scientific">Halorhodospira halochloris</name>
    <name type="common">Ectothiorhodospira halochloris</name>
    <dbReference type="NCBI Taxonomy" id="1052"/>
    <lineage>
        <taxon>Bacteria</taxon>
        <taxon>Pseudomonadati</taxon>
        <taxon>Pseudomonadota</taxon>
        <taxon>Gammaproteobacteria</taxon>
        <taxon>Chromatiales</taxon>
        <taxon>Ectothiorhodospiraceae</taxon>
        <taxon>Halorhodospira</taxon>
    </lineage>
</organism>
<dbReference type="Gene3D" id="3.30.70.270">
    <property type="match status" value="1"/>
</dbReference>
<dbReference type="Pfam" id="PF00989">
    <property type="entry name" value="PAS"/>
    <property type="match status" value="1"/>
</dbReference>
<dbReference type="Gene3D" id="3.30.450.20">
    <property type="entry name" value="PAS domain"/>
    <property type="match status" value="2"/>
</dbReference>
<feature type="domain" description="EAL" evidence="5">
    <location>
        <begin position="406"/>
        <end position="660"/>
    </location>
</feature>
<dbReference type="AlphaFoldDB" id="A0A0X8XA65"/>
<evidence type="ECO:0000259" key="5">
    <source>
        <dbReference type="PROSITE" id="PS50883"/>
    </source>
</evidence>
<dbReference type="GO" id="GO:0006355">
    <property type="term" value="P:regulation of DNA-templated transcription"/>
    <property type="evidence" value="ECO:0007669"/>
    <property type="project" value="InterPro"/>
</dbReference>
<evidence type="ECO:0000256" key="1">
    <source>
        <dbReference type="ARBA" id="ARBA00012282"/>
    </source>
</evidence>
<dbReference type="RefSeq" id="WP_162549454.1">
    <property type="nucleotide sequence ID" value="NZ_AP017372.2"/>
</dbReference>
<dbReference type="InterPro" id="IPR013767">
    <property type="entry name" value="PAS_fold"/>
</dbReference>
<gene>
    <name evidence="7" type="ORF">HH1059_16170</name>
</gene>
<dbReference type="PROSITE" id="PS50883">
    <property type="entry name" value="EAL"/>
    <property type="match status" value="1"/>
</dbReference>
<dbReference type="GO" id="GO:0071111">
    <property type="term" value="F:cyclic-guanylate-specific phosphodiesterase activity"/>
    <property type="evidence" value="ECO:0007669"/>
    <property type="project" value="UniProtKB-EC"/>
</dbReference>
<dbReference type="SUPFAM" id="SSF55073">
    <property type="entry name" value="Nucleotide cyclase"/>
    <property type="match status" value="1"/>
</dbReference>
<dbReference type="CDD" id="cd01948">
    <property type="entry name" value="EAL"/>
    <property type="match status" value="1"/>
</dbReference>
<dbReference type="SMART" id="SM00267">
    <property type="entry name" value="GGDEF"/>
    <property type="match status" value="1"/>
</dbReference>
<keyword evidence="8" id="KW-1185">Reference proteome</keyword>
<dbReference type="InterPro" id="IPR035919">
    <property type="entry name" value="EAL_sf"/>
</dbReference>
<dbReference type="PROSITE" id="PS50113">
    <property type="entry name" value="PAC"/>
    <property type="match status" value="1"/>
</dbReference>
<dbReference type="InterPro" id="IPR001633">
    <property type="entry name" value="EAL_dom"/>
</dbReference>
<dbReference type="NCBIfam" id="TIGR00254">
    <property type="entry name" value="GGDEF"/>
    <property type="match status" value="1"/>
</dbReference>
<dbReference type="EC" id="3.1.4.52" evidence="1"/>
<dbReference type="InterPro" id="IPR052155">
    <property type="entry name" value="Biofilm_reg_signaling"/>
</dbReference>
<dbReference type="CDD" id="cd01949">
    <property type="entry name" value="GGDEF"/>
    <property type="match status" value="1"/>
</dbReference>
<dbReference type="SUPFAM" id="SSF55785">
    <property type="entry name" value="PYP-like sensor domain (PAS domain)"/>
    <property type="match status" value="2"/>
</dbReference>
<dbReference type="PANTHER" id="PTHR44757:SF2">
    <property type="entry name" value="BIOFILM ARCHITECTURE MAINTENANCE PROTEIN MBAA"/>
    <property type="match status" value="1"/>
</dbReference>
<accession>A0A0X8XA65</accession>
<evidence type="ECO:0000259" key="4">
    <source>
        <dbReference type="PROSITE" id="PS50113"/>
    </source>
</evidence>
<dbReference type="PROSITE" id="PS50112">
    <property type="entry name" value="PAS"/>
    <property type="match status" value="1"/>
</dbReference>
<dbReference type="FunFam" id="3.20.20.450:FF:000001">
    <property type="entry name" value="Cyclic di-GMP phosphodiesterase yahA"/>
    <property type="match status" value="1"/>
</dbReference>
<dbReference type="Proteomes" id="UP000218890">
    <property type="component" value="Chromosome"/>
</dbReference>
<dbReference type="KEGG" id="hhk:HH1059_16170"/>
<reference evidence="7" key="1">
    <citation type="submission" date="2016-02" db="EMBL/GenBank/DDBJ databases">
        <title>Halorhodospira halochloris DSM-1059 complete genome, version 2.</title>
        <authorList>
            <person name="Tsukatani Y."/>
        </authorList>
    </citation>
    <scope>NUCLEOTIDE SEQUENCE</scope>
    <source>
        <strain evidence="7">DSM 1059</strain>
    </source>
</reference>
<dbReference type="Pfam" id="PF00990">
    <property type="entry name" value="GGDEF"/>
    <property type="match status" value="1"/>
</dbReference>
<dbReference type="InterPro" id="IPR000014">
    <property type="entry name" value="PAS"/>
</dbReference>
<dbReference type="NCBIfam" id="TIGR00229">
    <property type="entry name" value="sensory_box"/>
    <property type="match status" value="1"/>
</dbReference>
<sequence length="667" mass="74539">MPTRQISPDWEAVVNAIEDPVFVHDVEYRLVGANSAYLEQANLSREQALGRPYWEVFPQRNGPLPSCQEAMAEQDSLATKQERLDCGLHSTDRIKNHQNGRVFLSRAYPLADQQGNYNYSVHVLDDITERENARHSLQERDWQFQQLLANTSEGIIITDSEGIIIYANAAAGEFFGNSASALIGETFASETGKVQPQQIELQTPGSGTRTVEIRGRAIEWEGKKAWMTNLHDVTNRESLRLLFQDRISQALRALPSEQNKLAVLLIDINDFKSINDSFGQLVGDLALRQVADRLTRVKSPLGLAPIDYIASRLGGDEFGVLIPHIQDVGDLSAITEQFARAVETPITVDDNELHVSVRIGVSVYPNTASSAAELMQQADTAMYQAKREQSRHRTFSEDLTVEARERLELGGHLRQALANSELHLEYQLQVDMQSGCWVGSEALLRWNHPQRGRISPGHFIPIAERIGLIDQLGQWVLEQACQQAHAWRCAGLDMASISVNISAPQMTRGDLPEQVERALEKSGLPASALKLEITESILMEQDSWVVDQLQRLRAQGVKVSLDDFGTGYSSLSYLKDLPVDQLKIDRSFINGLDTDQQLLKINRVIINLASSLGFSLIAEGIETEEQARILLAEGCRYGQGFFYARPCPTHDIEKMLKELLHATHSRT</sequence>
<feature type="domain" description="PAS" evidence="3">
    <location>
        <begin position="140"/>
        <end position="190"/>
    </location>
</feature>
<dbReference type="SMART" id="SM00052">
    <property type="entry name" value="EAL"/>
    <property type="match status" value="1"/>
</dbReference>
<feature type="domain" description="GGDEF" evidence="6">
    <location>
        <begin position="259"/>
        <end position="399"/>
    </location>
</feature>
<dbReference type="CDD" id="cd00130">
    <property type="entry name" value="PAS"/>
    <property type="match status" value="2"/>
</dbReference>
<dbReference type="Pfam" id="PF00563">
    <property type="entry name" value="EAL"/>
    <property type="match status" value="1"/>
</dbReference>
<dbReference type="InterPro" id="IPR029787">
    <property type="entry name" value="Nucleotide_cyclase"/>
</dbReference>